<dbReference type="SMART" id="SM00028">
    <property type="entry name" value="TPR"/>
    <property type="match status" value="3"/>
</dbReference>
<keyword evidence="4" id="KW-0732">Signal</keyword>
<name>A0A2U3L0R1_9FIRM</name>
<dbReference type="PANTHER" id="PTHR44943:SF8">
    <property type="entry name" value="TPR REPEAT-CONTAINING PROTEIN MJ0263"/>
    <property type="match status" value="1"/>
</dbReference>
<feature type="signal peptide" evidence="4">
    <location>
        <begin position="1"/>
        <end position="23"/>
    </location>
</feature>
<dbReference type="PROSITE" id="PS50005">
    <property type="entry name" value="TPR"/>
    <property type="match status" value="1"/>
</dbReference>
<dbReference type="EMBL" id="OMOF01000260">
    <property type="protein sequence ID" value="SPF45505.1"/>
    <property type="molecule type" value="Genomic_DNA"/>
</dbReference>
<keyword evidence="1" id="KW-0677">Repeat</keyword>
<dbReference type="Proteomes" id="UP000238916">
    <property type="component" value="Unassembled WGS sequence"/>
</dbReference>
<dbReference type="PROSITE" id="PS51257">
    <property type="entry name" value="PROKAR_LIPOPROTEIN"/>
    <property type="match status" value="1"/>
</dbReference>
<dbReference type="InterPro" id="IPR051685">
    <property type="entry name" value="Ycf3/AcsC/BcsC/TPR_MFPF"/>
</dbReference>
<accession>A0A2U3L0R1</accession>
<dbReference type="InterPro" id="IPR011990">
    <property type="entry name" value="TPR-like_helical_dom_sf"/>
</dbReference>
<evidence type="ECO:0000256" key="4">
    <source>
        <dbReference type="SAM" id="SignalP"/>
    </source>
</evidence>
<dbReference type="Pfam" id="PF13414">
    <property type="entry name" value="TPR_11"/>
    <property type="match status" value="1"/>
</dbReference>
<evidence type="ECO:0000313" key="6">
    <source>
        <dbReference type="Proteomes" id="UP000238916"/>
    </source>
</evidence>
<organism evidence="5 6">
    <name type="scientific">Candidatus Desulfosporosinus infrequens</name>
    <dbReference type="NCBI Taxonomy" id="2043169"/>
    <lineage>
        <taxon>Bacteria</taxon>
        <taxon>Bacillati</taxon>
        <taxon>Bacillota</taxon>
        <taxon>Clostridia</taxon>
        <taxon>Eubacteriales</taxon>
        <taxon>Desulfitobacteriaceae</taxon>
        <taxon>Desulfosporosinus</taxon>
    </lineage>
</organism>
<keyword evidence="2 3" id="KW-0802">TPR repeat</keyword>
<dbReference type="Pfam" id="PF13174">
    <property type="entry name" value="TPR_6"/>
    <property type="match status" value="1"/>
</dbReference>
<dbReference type="AlphaFoldDB" id="A0A2U3L0R1"/>
<sequence>MRKICKLNFTLAISILGLSLVLAGCGKTTQPKITQPNATPNTNQALDKSQYSGTQNLDKLEGFAKANPKDVNAQLNAGMSAYTNNEYTKAIDYYNNAIKINPKDGIAYNNIGNVYFRGLNKPKDALPYYEKATQVEPTYNFGWFNLALCQQKLGDTAGAKATITQGLKVLASNDPVAGSLKKLLDQIK</sequence>
<feature type="repeat" description="TPR" evidence="3">
    <location>
        <begin position="71"/>
        <end position="104"/>
    </location>
</feature>
<evidence type="ECO:0000313" key="5">
    <source>
        <dbReference type="EMBL" id="SPF45505.1"/>
    </source>
</evidence>
<feature type="chain" id="PRO_5015589237" evidence="4">
    <location>
        <begin position="24"/>
        <end position="188"/>
    </location>
</feature>
<dbReference type="Gene3D" id="1.25.40.10">
    <property type="entry name" value="Tetratricopeptide repeat domain"/>
    <property type="match status" value="1"/>
</dbReference>
<reference evidence="6" key="1">
    <citation type="submission" date="2018-02" db="EMBL/GenBank/DDBJ databases">
        <authorList>
            <person name="Hausmann B."/>
        </authorList>
    </citation>
    <scope>NUCLEOTIDE SEQUENCE [LARGE SCALE GENOMIC DNA]</scope>
    <source>
        <strain evidence="6">Peat soil MAG SbF1</strain>
    </source>
</reference>
<dbReference type="PROSITE" id="PS50293">
    <property type="entry name" value="TPR_REGION"/>
    <property type="match status" value="1"/>
</dbReference>
<evidence type="ECO:0000256" key="3">
    <source>
        <dbReference type="PROSITE-ProRule" id="PRU00339"/>
    </source>
</evidence>
<gene>
    <name evidence="5" type="ORF">SBF1_3320004</name>
</gene>
<evidence type="ECO:0000256" key="1">
    <source>
        <dbReference type="ARBA" id="ARBA00022737"/>
    </source>
</evidence>
<dbReference type="SUPFAM" id="SSF48452">
    <property type="entry name" value="TPR-like"/>
    <property type="match status" value="1"/>
</dbReference>
<evidence type="ECO:0000256" key="2">
    <source>
        <dbReference type="ARBA" id="ARBA00022803"/>
    </source>
</evidence>
<dbReference type="PANTHER" id="PTHR44943">
    <property type="entry name" value="CELLULOSE SYNTHASE OPERON PROTEIN C"/>
    <property type="match status" value="1"/>
</dbReference>
<dbReference type="InterPro" id="IPR019734">
    <property type="entry name" value="TPR_rpt"/>
</dbReference>
<proteinExistence type="predicted"/>
<protein>
    <submittedName>
        <fullName evidence="5">Uncharacterized protein</fullName>
    </submittedName>
</protein>